<dbReference type="Proteomes" id="UP001370348">
    <property type="component" value="Chromosome"/>
</dbReference>
<reference evidence="1 2" key="1">
    <citation type="submission" date="2021-12" db="EMBL/GenBank/DDBJ databases">
        <title>Discovery of the Pendulisporaceae a myxobacterial family with distinct sporulation behavior and unique specialized metabolism.</title>
        <authorList>
            <person name="Garcia R."/>
            <person name="Popoff A."/>
            <person name="Bader C.D."/>
            <person name="Loehr J."/>
            <person name="Walesch S."/>
            <person name="Walt C."/>
            <person name="Boldt J."/>
            <person name="Bunk B."/>
            <person name="Haeckl F.J.F.P.J."/>
            <person name="Gunesch A.P."/>
            <person name="Birkelbach J."/>
            <person name="Nuebel U."/>
            <person name="Pietschmann T."/>
            <person name="Bach T."/>
            <person name="Mueller R."/>
        </authorList>
    </citation>
    <scope>NUCLEOTIDE SEQUENCE [LARGE SCALE GENOMIC DNA]</scope>
    <source>
        <strain evidence="1 2">MSr11954</strain>
    </source>
</reference>
<proteinExistence type="predicted"/>
<accession>A0ABZ2LQJ6</accession>
<evidence type="ECO:0000313" key="1">
    <source>
        <dbReference type="EMBL" id="WXB13192.1"/>
    </source>
</evidence>
<gene>
    <name evidence="1" type="ORF">LZC94_35775</name>
</gene>
<sequence>MKQTRRIRSMAVRELEQYIVVVTVRTPTNADWDQYLEIYRSAETRAKRVLVHCSAPPNAAQRVRLRDAEGRTPCLKAVIATTREARIAAIAINWFNPRMRIFGRNEVEAALDYIGAFDADRKLLHRTLDEMHDQLQKELTKPAPKLSPPI</sequence>
<protein>
    <recommendedName>
        <fullName evidence="3">STAS/SEC14 domain-containing protein</fullName>
    </recommendedName>
</protein>
<organism evidence="1 2">
    <name type="scientific">Pendulispora albinea</name>
    <dbReference type="NCBI Taxonomy" id="2741071"/>
    <lineage>
        <taxon>Bacteria</taxon>
        <taxon>Pseudomonadati</taxon>
        <taxon>Myxococcota</taxon>
        <taxon>Myxococcia</taxon>
        <taxon>Myxococcales</taxon>
        <taxon>Sorangiineae</taxon>
        <taxon>Pendulisporaceae</taxon>
        <taxon>Pendulispora</taxon>
    </lineage>
</organism>
<name>A0ABZ2LQJ6_9BACT</name>
<dbReference type="EMBL" id="CP089984">
    <property type="protein sequence ID" value="WXB13192.1"/>
    <property type="molecule type" value="Genomic_DNA"/>
</dbReference>
<dbReference type="RefSeq" id="WP_394822812.1">
    <property type="nucleotide sequence ID" value="NZ_CP089984.1"/>
</dbReference>
<keyword evidence="2" id="KW-1185">Reference proteome</keyword>
<evidence type="ECO:0008006" key="3">
    <source>
        <dbReference type="Google" id="ProtNLM"/>
    </source>
</evidence>
<evidence type="ECO:0000313" key="2">
    <source>
        <dbReference type="Proteomes" id="UP001370348"/>
    </source>
</evidence>